<keyword evidence="2" id="KW-0472">Membrane</keyword>
<keyword evidence="2" id="KW-1133">Transmembrane helix</keyword>
<evidence type="ECO:0000256" key="1">
    <source>
        <dbReference type="SAM" id="MobiDB-lite"/>
    </source>
</evidence>
<evidence type="ECO:0000313" key="3">
    <source>
        <dbReference type="EMBL" id="ATD67241.1"/>
    </source>
</evidence>
<accession>A0A290XDU6</accession>
<feature type="region of interest" description="Disordered" evidence="1">
    <location>
        <begin position="1"/>
        <end position="26"/>
    </location>
</feature>
<keyword evidence="2" id="KW-0812">Transmembrane</keyword>
<organism evidence="3 4">
    <name type="scientific">Luteimonas chenhongjianii</name>
    <dbReference type="NCBI Taxonomy" id="2006110"/>
    <lineage>
        <taxon>Bacteria</taxon>
        <taxon>Pseudomonadati</taxon>
        <taxon>Pseudomonadota</taxon>
        <taxon>Gammaproteobacteria</taxon>
        <taxon>Lysobacterales</taxon>
        <taxon>Lysobacteraceae</taxon>
        <taxon>Luteimonas</taxon>
    </lineage>
</organism>
<evidence type="ECO:0000256" key="2">
    <source>
        <dbReference type="SAM" id="Phobius"/>
    </source>
</evidence>
<sequence length="149" mass="15870">MQITRTGNARGDLWRPSSDGGATLDASAPAGEHHRLLVWSARMDGLRFLGIALLAVSPVLGVVALAVRYAGARARPLTGVDYRRVHDAEALHRWAGRRLAILPATAFVLGLASLRMPGLALPLTGLFALVSMVVGAWIALGAERFNRPT</sequence>
<dbReference type="Proteomes" id="UP000218968">
    <property type="component" value="Chromosome"/>
</dbReference>
<gene>
    <name evidence="3" type="ORF">CNR27_07140</name>
</gene>
<evidence type="ECO:0000313" key="4">
    <source>
        <dbReference type="Proteomes" id="UP000218968"/>
    </source>
</evidence>
<dbReference type="AlphaFoldDB" id="A0A290XDU6"/>
<proteinExistence type="predicted"/>
<feature type="transmembrane region" description="Helical" evidence="2">
    <location>
        <begin position="123"/>
        <end position="142"/>
    </location>
</feature>
<dbReference type="EMBL" id="CP023406">
    <property type="protein sequence ID" value="ATD67241.1"/>
    <property type="molecule type" value="Genomic_DNA"/>
</dbReference>
<reference evidence="4" key="1">
    <citation type="submission" date="2017-09" db="EMBL/GenBank/DDBJ databases">
        <title>Luteimonas liuhanmingii sp.nov., isolated from the intestinal contents of Tibetan Plateau Pika in Yushu, Qinghai Province, China.</title>
        <authorList>
            <person name="Gui Z."/>
        </authorList>
    </citation>
    <scope>NUCLEOTIDE SEQUENCE [LARGE SCALE GENOMIC DNA]</scope>
    <source>
        <strain evidence="4">100111</strain>
    </source>
</reference>
<feature type="transmembrane region" description="Helical" evidence="2">
    <location>
        <begin position="46"/>
        <end position="67"/>
    </location>
</feature>
<keyword evidence="4" id="KW-1185">Reference proteome</keyword>
<name>A0A290XDU6_9GAMM</name>
<dbReference type="KEGG" id="lum:CNR27_07140"/>
<protein>
    <submittedName>
        <fullName evidence="3">Uncharacterized protein</fullName>
    </submittedName>
</protein>